<comment type="caution">
    <text evidence="1">The sequence shown here is derived from an EMBL/GenBank/DDBJ whole genome shotgun (WGS) entry which is preliminary data.</text>
</comment>
<dbReference type="EMBL" id="SSND01000001">
    <property type="protein sequence ID" value="THD85700.1"/>
    <property type="molecule type" value="Genomic_DNA"/>
</dbReference>
<evidence type="ECO:0000313" key="2">
    <source>
        <dbReference type="Proteomes" id="UP000309450"/>
    </source>
</evidence>
<reference evidence="1 2" key="1">
    <citation type="submission" date="2019-04" db="EMBL/GenBank/DDBJ databases">
        <title>Draft genome sequence of Gemmobacter aestuarii sp. nov.</title>
        <authorList>
            <person name="Hameed A."/>
            <person name="Lin S.-Y."/>
            <person name="Shahina M."/>
            <person name="Lai W.-A."/>
            <person name="Young C.-C."/>
        </authorList>
    </citation>
    <scope>NUCLEOTIDE SEQUENCE [LARGE SCALE GENOMIC DNA]</scope>
    <source>
        <strain evidence="1 2">CC-PW-75</strain>
    </source>
</reference>
<dbReference type="OrthoDB" id="7772846at2"/>
<dbReference type="AlphaFoldDB" id="A0A4S3MSY2"/>
<keyword evidence="2" id="KW-1185">Reference proteome</keyword>
<gene>
    <name evidence="1" type="ORF">E7811_08440</name>
</gene>
<proteinExistence type="predicted"/>
<dbReference type="Proteomes" id="UP000309450">
    <property type="component" value="Unassembled WGS sequence"/>
</dbReference>
<sequence length="124" mass="13742">MSDIRLTKTRIREGVWEGVLTGATSLPQVTVTLLERPLEGVGVSEIPGRPGEWAVRVPIPAETLNDGVQTFLIHDRVSGERLAHFTVITGVAMEDDLRAEIDLLRAELDMLKRAFRRHCLETAG</sequence>
<evidence type="ECO:0000313" key="1">
    <source>
        <dbReference type="EMBL" id="THD85700.1"/>
    </source>
</evidence>
<protein>
    <submittedName>
        <fullName evidence="1">Uncharacterized protein</fullName>
    </submittedName>
</protein>
<name>A0A4S3MSY2_9RHOB</name>
<dbReference type="RefSeq" id="WP_136394072.1">
    <property type="nucleotide sequence ID" value="NZ_SSND01000001.1"/>
</dbReference>
<accession>A0A4S3MSY2</accession>
<organism evidence="1 2">
    <name type="scientific">Aliigemmobacter aestuarii</name>
    <dbReference type="NCBI Taxonomy" id="1445661"/>
    <lineage>
        <taxon>Bacteria</taxon>
        <taxon>Pseudomonadati</taxon>
        <taxon>Pseudomonadota</taxon>
        <taxon>Alphaproteobacteria</taxon>
        <taxon>Rhodobacterales</taxon>
        <taxon>Paracoccaceae</taxon>
        <taxon>Aliigemmobacter</taxon>
    </lineage>
</organism>